<keyword evidence="2" id="KW-1185">Reference proteome</keyword>
<name>A0A7J8GBJ7_ROUAE</name>
<evidence type="ECO:0000313" key="1">
    <source>
        <dbReference type="EMBL" id="KAF6457029.1"/>
    </source>
</evidence>
<proteinExistence type="predicted"/>
<reference evidence="1 2" key="1">
    <citation type="journal article" date="2020" name="Nature">
        <title>Six reference-quality genomes reveal evolution of bat adaptations.</title>
        <authorList>
            <person name="Jebb D."/>
            <person name="Huang Z."/>
            <person name="Pippel M."/>
            <person name="Hughes G.M."/>
            <person name="Lavrichenko K."/>
            <person name="Devanna P."/>
            <person name="Winkler S."/>
            <person name="Jermiin L.S."/>
            <person name="Skirmuntt E.C."/>
            <person name="Katzourakis A."/>
            <person name="Burkitt-Gray L."/>
            <person name="Ray D.A."/>
            <person name="Sullivan K.A.M."/>
            <person name="Roscito J.G."/>
            <person name="Kirilenko B.M."/>
            <person name="Davalos L.M."/>
            <person name="Corthals A.P."/>
            <person name="Power M.L."/>
            <person name="Jones G."/>
            <person name="Ransome R.D."/>
            <person name="Dechmann D.K.N."/>
            <person name="Locatelli A.G."/>
            <person name="Puechmaille S.J."/>
            <person name="Fedrigo O."/>
            <person name="Jarvis E.D."/>
            <person name="Hiller M."/>
            <person name="Vernes S.C."/>
            <person name="Myers E.W."/>
            <person name="Teeling E.C."/>
        </authorList>
    </citation>
    <scope>NUCLEOTIDE SEQUENCE [LARGE SCALE GENOMIC DNA]</scope>
    <source>
        <strain evidence="1">MRouAeg1</strain>
        <tissue evidence="1">Muscle</tissue>
    </source>
</reference>
<evidence type="ECO:0000313" key="2">
    <source>
        <dbReference type="Proteomes" id="UP000593571"/>
    </source>
</evidence>
<accession>A0A7J8GBJ7</accession>
<comment type="caution">
    <text evidence="1">The sequence shown here is derived from an EMBL/GenBank/DDBJ whole genome shotgun (WGS) entry which is preliminary data.</text>
</comment>
<organism evidence="1 2">
    <name type="scientific">Rousettus aegyptiacus</name>
    <name type="common">Egyptian fruit bat</name>
    <name type="synonym">Pteropus aegyptiacus</name>
    <dbReference type="NCBI Taxonomy" id="9407"/>
    <lineage>
        <taxon>Eukaryota</taxon>
        <taxon>Metazoa</taxon>
        <taxon>Chordata</taxon>
        <taxon>Craniata</taxon>
        <taxon>Vertebrata</taxon>
        <taxon>Euteleostomi</taxon>
        <taxon>Mammalia</taxon>
        <taxon>Eutheria</taxon>
        <taxon>Laurasiatheria</taxon>
        <taxon>Chiroptera</taxon>
        <taxon>Yinpterochiroptera</taxon>
        <taxon>Pteropodoidea</taxon>
        <taxon>Pteropodidae</taxon>
        <taxon>Rousettinae</taxon>
        <taxon>Rousettus</taxon>
    </lineage>
</organism>
<dbReference type="Proteomes" id="UP000593571">
    <property type="component" value="Unassembled WGS sequence"/>
</dbReference>
<protein>
    <submittedName>
        <fullName evidence="1">Uncharacterized protein</fullName>
    </submittedName>
</protein>
<gene>
    <name evidence="1" type="ORF">HJG63_011625</name>
</gene>
<dbReference type="EMBL" id="JACASE010000006">
    <property type="protein sequence ID" value="KAF6457029.1"/>
    <property type="molecule type" value="Genomic_DNA"/>
</dbReference>
<dbReference type="AlphaFoldDB" id="A0A7J8GBJ7"/>
<sequence>MQQLNLQDSPVPQSSNLHQRTVTVPHPTIQDNRDHIAPPHLLRCKQVTPMVLLFPLRVGHQLIPPPLLFPPCEKHHPRGSTLTDPLWFTRLVKELREEGGLRKQGNRLRRNFPPPAQIEDTILRQREWHLIGTTRF</sequence>